<dbReference type="AlphaFoldDB" id="A0A0C4E180"/>
<dbReference type="EMBL" id="GL876970">
    <property type="protein sequence ID" value="KLU87129.1"/>
    <property type="molecule type" value="Genomic_DNA"/>
</dbReference>
<organism evidence="3 4">
    <name type="scientific">Magnaporthiopsis poae (strain ATCC 64411 / 73-15)</name>
    <name type="common">Kentucky bluegrass fungus</name>
    <name type="synonym">Magnaporthe poae</name>
    <dbReference type="NCBI Taxonomy" id="644358"/>
    <lineage>
        <taxon>Eukaryota</taxon>
        <taxon>Fungi</taxon>
        <taxon>Dikarya</taxon>
        <taxon>Ascomycota</taxon>
        <taxon>Pezizomycotina</taxon>
        <taxon>Sordariomycetes</taxon>
        <taxon>Sordariomycetidae</taxon>
        <taxon>Magnaporthales</taxon>
        <taxon>Magnaporthaceae</taxon>
        <taxon>Magnaporthiopsis</taxon>
    </lineage>
</organism>
<reference evidence="3" key="5">
    <citation type="submission" date="2015-06" db="UniProtKB">
        <authorList>
            <consortium name="EnsemblFungi"/>
        </authorList>
    </citation>
    <scope>IDENTIFICATION</scope>
    <source>
        <strain evidence="3">ATCC 64411</strain>
    </source>
</reference>
<gene>
    <name evidence="2" type="ORF">MAPG_06133</name>
</gene>
<accession>A0A0C4E180</accession>
<name>A0A0C4E180_MAGP6</name>
<sequence>MWTRWVRSPDQGQRVDATTKELPRQGRQTSRGKGCTDLNLCDQGGGDDDGRAADGQVCVGVPVERGFDLAREEHKGVLCVLCGRVKPNRR</sequence>
<dbReference type="EMBL" id="ADBL01001471">
    <property type="status" value="NOT_ANNOTATED_CDS"/>
    <property type="molecule type" value="Genomic_DNA"/>
</dbReference>
<evidence type="ECO:0000313" key="2">
    <source>
        <dbReference type="EMBL" id="KLU87129.1"/>
    </source>
</evidence>
<keyword evidence="4" id="KW-1185">Reference proteome</keyword>
<reference evidence="3" key="4">
    <citation type="journal article" date="2015" name="G3 (Bethesda)">
        <title>Genome sequences of three phytopathogenic species of the Magnaporthaceae family of fungi.</title>
        <authorList>
            <person name="Okagaki L.H."/>
            <person name="Nunes C.C."/>
            <person name="Sailsbery J."/>
            <person name="Clay B."/>
            <person name="Brown D."/>
            <person name="John T."/>
            <person name="Oh Y."/>
            <person name="Young N."/>
            <person name="Fitzgerald M."/>
            <person name="Haas B.J."/>
            <person name="Zeng Q."/>
            <person name="Young S."/>
            <person name="Adiconis X."/>
            <person name="Fan L."/>
            <person name="Levin J.Z."/>
            <person name="Mitchell T.K."/>
            <person name="Okubara P.A."/>
            <person name="Farman M.L."/>
            <person name="Kohn L.M."/>
            <person name="Birren B."/>
            <person name="Ma L.-J."/>
            <person name="Dean R.A."/>
        </authorList>
    </citation>
    <scope>NUCLEOTIDE SEQUENCE</scope>
    <source>
        <strain evidence="3">ATCC 64411 / 73-15</strain>
    </source>
</reference>
<reference evidence="2" key="2">
    <citation type="submission" date="2010-05" db="EMBL/GenBank/DDBJ databases">
        <title>The Genome Sequence of Magnaporthe poae strain ATCC 64411.</title>
        <authorList>
            <consortium name="The Broad Institute Genome Sequencing Platform"/>
            <consortium name="Broad Institute Genome Sequencing Center for Infectious Disease"/>
            <person name="Ma L.-J."/>
            <person name="Dead R."/>
            <person name="Young S."/>
            <person name="Zeng Q."/>
            <person name="Koehrsen M."/>
            <person name="Alvarado L."/>
            <person name="Berlin A."/>
            <person name="Chapman S.B."/>
            <person name="Chen Z."/>
            <person name="Freedman E."/>
            <person name="Gellesch M."/>
            <person name="Goldberg J."/>
            <person name="Griggs A."/>
            <person name="Gujja S."/>
            <person name="Heilman E.R."/>
            <person name="Heiman D."/>
            <person name="Hepburn T."/>
            <person name="Howarth C."/>
            <person name="Jen D."/>
            <person name="Larson L."/>
            <person name="Mehta T."/>
            <person name="Neiman D."/>
            <person name="Pearson M."/>
            <person name="Roberts A."/>
            <person name="Saif S."/>
            <person name="Shea T."/>
            <person name="Shenoy N."/>
            <person name="Sisk P."/>
            <person name="Stolte C."/>
            <person name="Sykes S."/>
            <person name="Walk T."/>
            <person name="White J."/>
            <person name="Yandava C."/>
            <person name="Haas B."/>
            <person name="Nusbaum C."/>
            <person name="Birren B."/>
        </authorList>
    </citation>
    <scope>NUCLEOTIDE SEQUENCE</scope>
    <source>
        <strain evidence="2">ATCC 64411</strain>
    </source>
</reference>
<feature type="region of interest" description="Disordered" evidence="1">
    <location>
        <begin position="1"/>
        <end position="33"/>
    </location>
</feature>
<reference evidence="4" key="1">
    <citation type="submission" date="2010-05" db="EMBL/GenBank/DDBJ databases">
        <title>The genome sequence of Magnaporthe poae strain ATCC 64411.</title>
        <authorList>
            <person name="Ma L.-J."/>
            <person name="Dead R."/>
            <person name="Young S."/>
            <person name="Zeng Q."/>
            <person name="Koehrsen M."/>
            <person name="Alvarado L."/>
            <person name="Berlin A."/>
            <person name="Chapman S.B."/>
            <person name="Chen Z."/>
            <person name="Freedman E."/>
            <person name="Gellesch M."/>
            <person name="Goldberg J."/>
            <person name="Griggs A."/>
            <person name="Gujja S."/>
            <person name="Heilman E.R."/>
            <person name="Heiman D."/>
            <person name="Hepburn T."/>
            <person name="Howarth C."/>
            <person name="Jen D."/>
            <person name="Larson L."/>
            <person name="Mehta T."/>
            <person name="Neiman D."/>
            <person name="Pearson M."/>
            <person name="Roberts A."/>
            <person name="Saif S."/>
            <person name="Shea T."/>
            <person name="Shenoy N."/>
            <person name="Sisk P."/>
            <person name="Stolte C."/>
            <person name="Sykes S."/>
            <person name="Walk T."/>
            <person name="White J."/>
            <person name="Yandava C."/>
            <person name="Haas B."/>
            <person name="Nusbaum C."/>
            <person name="Birren B."/>
        </authorList>
    </citation>
    <scope>NUCLEOTIDE SEQUENCE [LARGE SCALE GENOMIC DNA]</scope>
    <source>
        <strain evidence="4">ATCC 64411 / 73-15</strain>
    </source>
</reference>
<reference evidence="2" key="3">
    <citation type="submission" date="2011-03" db="EMBL/GenBank/DDBJ databases">
        <title>Annotation of Magnaporthe poae ATCC 64411.</title>
        <authorList>
            <person name="Ma L.-J."/>
            <person name="Dead R."/>
            <person name="Young S.K."/>
            <person name="Zeng Q."/>
            <person name="Gargeya S."/>
            <person name="Fitzgerald M."/>
            <person name="Haas B."/>
            <person name="Abouelleil A."/>
            <person name="Alvarado L."/>
            <person name="Arachchi H.M."/>
            <person name="Berlin A."/>
            <person name="Brown A."/>
            <person name="Chapman S.B."/>
            <person name="Chen Z."/>
            <person name="Dunbar C."/>
            <person name="Freedman E."/>
            <person name="Gearin G."/>
            <person name="Gellesch M."/>
            <person name="Goldberg J."/>
            <person name="Griggs A."/>
            <person name="Gujja S."/>
            <person name="Heiman D."/>
            <person name="Howarth C."/>
            <person name="Larson L."/>
            <person name="Lui A."/>
            <person name="MacDonald P.J.P."/>
            <person name="Mehta T."/>
            <person name="Montmayeur A."/>
            <person name="Murphy C."/>
            <person name="Neiman D."/>
            <person name="Pearson M."/>
            <person name="Priest M."/>
            <person name="Roberts A."/>
            <person name="Saif S."/>
            <person name="Shea T."/>
            <person name="Shenoy N."/>
            <person name="Sisk P."/>
            <person name="Stolte C."/>
            <person name="Sykes S."/>
            <person name="Yandava C."/>
            <person name="Wortman J."/>
            <person name="Nusbaum C."/>
            <person name="Birren B."/>
        </authorList>
    </citation>
    <scope>NUCLEOTIDE SEQUENCE</scope>
    <source>
        <strain evidence="2">ATCC 64411</strain>
    </source>
</reference>
<evidence type="ECO:0000256" key="1">
    <source>
        <dbReference type="SAM" id="MobiDB-lite"/>
    </source>
</evidence>
<dbReference type="EnsemblFungi" id="MAPG_06133T0">
    <property type="protein sequence ID" value="MAPG_06133T0"/>
    <property type="gene ID" value="MAPG_06133"/>
</dbReference>
<protein>
    <submittedName>
        <fullName evidence="2 3">Uncharacterized protein</fullName>
    </submittedName>
</protein>
<evidence type="ECO:0000313" key="4">
    <source>
        <dbReference type="Proteomes" id="UP000011715"/>
    </source>
</evidence>
<dbReference type="VEuPathDB" id="FungiDB:MAPG_06133"/>
<evidence type="ECO:0000313" key="3">
    <source>
        <dbReference type="EnsemblFungi" id="MAPG_06133T0"/>
    </source>
</evidence>
<dbReference type="Proteomes" id="UP000011715">
    <property type="component" value="Unassembled WGS sequence"/>
</dbReference>
<proteinExistence type="predicted"/>